<keyword evidence="2" id="KW-1185">Reference proteome</keyword>
<evidence type="ECO:0000313" key="2">
    <source>
        <dbReference type="Proteomes" id="UP000018727"/>
    </source>
</evidence>
<organism evidence="1 2">
    <name type="scientific">Prevotella nigrescens CC14M</name>
    <dbReference type="NCBI Taxonomy" id="1073366"/>
    <lineage>
        <taxon>Bacteria</taxon>
        <taxon>Pseudomonadati</taxon>
        <taxon>Bacteroidota</taxon>
        <taxon>Bacteroidia</taxon>
        <taxon>Bacteroidales</taxon>
        <taxon>Prevotellaceae</taxon>
        <taxon>Prevotella</taxon>
    </lineage>
</organism>
<proteinExistence type="predicted"/>
<protein>
    <submittedName>
        <fullName evidence="1">Uncharacterized protein</fullName>
    </submittedName>
</protein>
<dbReference type="Proteomes" id="UP000018727">
    <property type="component" value="Unassembled WGS sequence"/>
</dbReference>
<dbReference type="HOGENOM" id="CLU_2555469_0_0_10"/>
<dbReference type="EMBL" id="AZJH01000020">
    <property type="protein sequence ID" value="ETD28625.1"/>
    <property type="molecule type" value="Genomic_DNA"/>
</dbReference>
<dbReference type="RefSeq" id="WP_023925651.1">
    <property type="nucleotide sequence ID" value="NZ_KI669450.1"/>
</dbReference>
<reference evidence="1 2" key="1">
    <citation type="submission" date="2013-10" db="EMBL/GenBank/DDBJ databases">
        <title>The Genome Sequence of Prevotella nigrescens CC14M.</title>
        <authorList>
            <consortium name="The Broad Institute Genomics Platform"/>
            <person name="Earl A."/>
            <person name="Allen-Vercoe E."/>
            <person name="Daigneault M."/>
            <person name="Young S.K."/>
            <person name="Zeng Q."/>
            <person name="Gargeya S."/>
            <person name="Fitzgerald M."/>
            <person name="Abouelleil A."/>
            <person name="Alvarado L."/>
            <person name="Chapman S.B."/>
            <person name="Gainer-Dewar J."/>
            <person name="Goldberg J."/>
            <person name="Griggs A."/>
            <person name="Gujja S."/>
            <person name="Hansen M."/>
            <person name="Howarth C."/>
            <person name="Imamovic A."/>
            <person name="Ireland A."/>
            <person name="Larimer J."/>
            <person name="McCowan C."/>
            <person name="Murphy C."/>
            <person name="Pearson M."/>
            <person name="Poon T.W."/>
            <person name="Priest M."/>
            <person name="Roberts A."/>
            <person name="Saif S."/>
            <person name="Shea T."/>
            <person name="Sykes S."/>
            <person name="Wortman J."/>
            <person name="Nusbaum C."/>
            <person name="Birren B."/>
        </authorList>
    </citation>
    <scope>NUCLEOTIDE SEQUENCE [LARGE SCALE GENOMIC DNA]</scope>
    <source>
        <strain evidence="1 2">CC14M</strain>
    </source>
</reference>
<accession>V8CNM4</accession>
<name>V8CNM4_9BACT</name>
<evidence type="ECO:0000313" key="1">
    <source>
        <dbReference type="EMBL" id="ETD28625.1"/>
    </source>
</evidence>
<comment type="caution">
    <text evidence="1">The sequence shown here is derived from an EMBL/GenBank/DDBJ whole genome shotgun (WGS) entry which is preliminary data.</text>
</comment>
<gene>
    <name evidence="1" type="ORF">HMPREF1173_01329</name>
</gene>
<dbReference type="AlphaFoldDB" id="V8CNM4"/>
<sequence>MLNGLLYLHGLSRTSAKVYIQLIGLKGSNRKYKRDDKMRALMPSDKSVPFLLASVAMEETETAYRGKYINGNSGDKRKRNEE</sequence>